<feature type="transmembrane region" description="Helical" evidence="1">
    <location>
        <begin position="12"/>
        <end position="30"/>
    </location>
</feature>
<feature type="transmembrane region" description="Helical" evidence="1">
    <location>
        <begin position="42"/>
        <end position="61"/>
    </location>
</feature>
<proteinExistence type="predicted"/>
<evidence type="ECO:0000256" key="1">
    <source>
        <dbReference type="SAM" id="Phobius"/>
    </source>
</evidence>
<evidence type="ECO:0000313" key="3">
    <source>
        <dbReference type="Proteomes" id="UP000501063"/>
    </source>
</evidence>
<sequence length="80" mass="9001">MDEILDFSSLLMKLVLILLVTLMAATLVVAPESMVENAFATLWLVAPLFVLTTLLDLAGALRRHPRGRYASKPLHDFRHR</sequence>
<name>A0A6G6IVL5_PSENT</name>
<dbReference type="EMBL" id="CP049140">
    <property type="protein sequence ID" value="QIE87185.1"/>
    <property type="molecule type" value="Genomic_DNA"/>
</dbReference>
<keyword evidence="1" id="KW-1133">Transmembrane helix</keyword>
<dbReference type="Proteomes" id="UP000501063">
    <property type="component" value="Chromosome"/>
</dbReference>
<evidence type="ECO:0000313" key="2">
    <source>
        <dbReference type="EMBL" id="QIE87185.1"/>
    </source>
</evidence>
<dbReference type="AlphaFoldDB" id="A0A6G6IVL5"/>
<reference evidence="2 3" key="1">
    <citation type="submission" date="2020-02" db="EMBL/GenBank/DDBJ databases">
        <title>Integrative conjugative elements (ICEs) and plasmids drive adaptation of Pseudomonas nitroreducens strain HBP1 to wastewater environment.</title>
        <authorList>
            <person name="Sentchilo V."/>
            <person name="Carraro N."/>
            <person name="Bertelli C."/>
            <person name="van der Meer J.R."/>
        </authorList>
    </citation>
    <scope>NUCLEOTIDE SEQUENCE [LARGE SCALE GENOMIC DNA]</scope>
    <source>
        <strain evidence="2 3">HBP1</strain>
    </source>
</reference>
<dbReference type="RefSeq" id="WP_024765509.1">
    <property type="nucleotide sequence ID" value="NZ_CP049140.1"/>
</dbReference>
<dbReference type="GeneID" id="300409780"/>
<dbReference type="KEGG" id="pnt:G5B91_13285"/>
<organism evidence="2 3">
    <name type="scientific">Pseudomonas nitroreducens</name>
    <dbReference type="NCBI Taxonomy" id="46680"/>
    <lineage>
        <taxon>Bacteria</taxon>
        <taxon>Pseudomonadati</taxon>
        <taxon>Pseudomonadota</taxon>
        <taxon>Gammaproteobacteria</taxon>
        <taxon>Pseudomonadales</taxon>
        <taxon>Pseudomonadaceae</taxon>
        <taxon>Pseudomonas</taxon>
    </lineage>
</organism>
<keyword evidence="1" id="KW-0472">Membrane</keyword>
<gene>
    <name evidence="2" type="ORF">G5B91_13285</name>
</gene>
<protein>
    <submittedName>
        <fullName evidence="2">Uncharacterized protein</fullName>
    </submittedName>
</protein>
<accession>A0A6G6IVL5</accession>
<keyword evidence="1" id="KW-0812">Transmembrane</keyword>